<evidence type="ECO:0000313" key="2">
    <source>
        <dbReference type="EMBL" id="OGY86506.1"/>
    </source>
</evidence>
<dbReference type="PANTHER" id="PTHR36966">
    <property type="entry name" value="REP-ASSOCIATED TYROSINE TRANSPOSASE"/>
    <property type="match status" value="1"/>
</dbReference>
<sequence>MQHWNYSQCGFYFITICVKNMACVFGDVMDDKMLLNVYGEIVKQQLLWLEKRYPYVELDQYIIMPNHVHVIVNITDVGTGRDLSLPKSLSLPKPYKIKSIPELIGAFKTTSSKKIHQRGLTNFQWQRSYYDHIIRNNHELFQIQKYIKNNPQNWSMDQNHPKNK</sequence>
<organism evidence="2 3">
    <name type="scientific">Candidatus Kerfeldbacteria bacterium RIFOXYB2_FULL_38_14</name>
    <dbReference type="NCBI Taxonomy" id="1798547"/>
    <lineage>
        <taxon>Bacteria</taxon>
        <taxon>Candidatus Kerfeldiibacteriota</taxon>
    </lineage>
</organism>
<dbReference type="GO" id="GO:0006313">
    <property type="term" value="P:DNA transposition"/>
    <property type="evidence" value="ECO:0007669"/>
    <property type="project" value="InterPro"/>
</dbReference>
<evidence type="ECO:0000259" key="1">
    <source>
        <dbReference type="SMART" id="SM01321"/>
    </source>
</evidence>
<dbReference type="InterPro" id="IPR036515">
    <property type="entry name" value="Transposase_17_sf"/>
</dbReference>
<accession>A0A1G2BCQ5</accession>
<dbReference type="InterPro" id="IPR052715">
    <property type="entry name" value="RAYT_transposase"/>
</dbReference>
<dbReference type="SUPFAM" id="SSF143422">
    <property type="entry name" value="Transposase IS200-like"/>
    <property type="match status" value="1"/>
</dbReference>
<comment type="caution">
    <text evidence="2">The sequence shown here is derived from an EMBL/GenBank/DDBJ whole genome shotgun (WGS) entry which is preliminary data.</text>
</comment>
<protein>
    <recommendedName>
        <fullName evidence="1">Transposase IS200-like domain-containing protein</fullName>
    </recommendedName>
</protein>
<dbReference type="GO" id="GO:0043565">
    <property type="term" value="F:sequence-specific DNA binding"/>
    <property type="evidence" value="ECO:0007669"/>
    <property type="project" value="TreeGrafter"/>
</dbReference>
<dbReference type="Proteomes" id="UP000176420">
    <property type="component" value="Unassembled WGS sequence"/>
</dbReference>
<dbReference type="EMBL" id="MHKI01000018">
    <property type="protein sequence ID" value="OGY86506.1"/>
    <property type="molecule type" value="Genomic_DNA"/>
</dbReference>
<feature type="domain" description="Transposase IS200-like" evidence="1">
    <location>
        <begin position="7"/>
        <end position="150"/>
    </location>
</feature>
<proteinExistence type="predicted"/>
<evidence type="ECO:0000313" key="3">
    <source>
        <dbReference type="Proteomes" id="UP000176420"/>
    </source>
</evidence>
<dbReference type="Gene3D" id="3.30.70.1290">
    <property type="entry name" value="Transposase IS200-like"/>
    <property type="match status" value="1"/>
</dbReference>
<dbReference type="InterPro" id="IPR002686">
    <property type="entry name" value="Transposase_17"/>
</dbReference>
<dbReference type="PANTHER" id="PTHR36966:SF1">
    <property type="entry name" value="REP-ASSOCIATED TYROSINE TRANSPOSASE"/>
    <property type="match status" value="1"/>
</dbReference>
<dbReference type="SMART" id="SM01321">
    <property type="entry name" value="Y1_Tnp"/>
    <property type="match status" value="1"/>
</dbReference>
<dbReference type="GO" id="GO:0004803">
    <property type="term" value="F:transposase activity"/>
    <property type="evidence" value="ECO:0007669"/>
    <property type="project" value="InterPro"/>
</dbReference>
<name>A0A1G2BCQ5_9BACT</name>
<dbReference type="AlphaFoldDB" id="A0A1G2BCQ5"/>
<gene>
    <name evidence="2" type="ORF">A2319_01950</name>
</gene>
<reference evidence="2 3" key="1">
    <citation type="journal article" date="2016" name="Nat. Commun.">
        <title>Thousands of microbial genomes shed light on interconnected biogeochemical processes in an aquifer system.</title>
        <authorList>
            <person name="Anantharaman K."/>
            <person name="Brown C.T."/>
            <person name="Hug L.A."/>
            <person name="Sharon I."/>
            <person name="Castelle C.J."/>
            <person name="Probst A.J."/>
            <person name="Thomas B.C."/>
            <person name="Singh A."/>
            <person name="Wilkins M.J."/>
            <person name="Karaoz U."/>
            <person name="Brodie E.L."/>
            <person name="Williams K.H."/>
            <person name="Hubbard S.S."/>
            <person name="Banfield J.F."/>
        </authorList>
    </citation>
    <scope>NUCLEOTIDE SEQUENCE [LARGE SCALE GENOMIC DNA]</scope>
</reference>